<dbReference type="EMBL" id="MT813046">
    <property type="protein sequence ID" value="QSM62444.1"/>
    <property type="molecule type" value="Genomic_DNA"/>
</dbReference>
<name>A0A899NES1_PROST</name>
<keyword evidence="1" id="KW-0614">Plasmid</keyword>
<organism evidence="1">
    <name type="scientific">Providencia stuartii</name>
    <dbReference type="NCBI Taxonomy" id="588"/>
    <lineage>
        <taxon>Bacteria</taxon>
        <taxon>Pseudomonadati</taxon>
        <taxon>Pseudomonadota</taxon>
        <taxon>Gammaproteobacteria</taxon>
        <taxon>Enterobacterales</taxon>
        <taxon>Morganellaceae</taxon>
        <taxon>Providencia</taxon>
    </lineage>
</organism>
<geneLocation type="plasmid" evidence="1">
    <name>pM2-1</name>
</geneLocation>
<evidence type="ECO:0000313" key="1">
    <source>
        <dbReference type="EMBL" id="QSM62444.1"/>
    </source>
</evidence>
<dbReference type="AlphaFoldDB" id="A0A899NES1"/>
<protein>
    <submittedName>
        <fullName evidence="1">Uncharacterized protein</fullName>
    </submittedName>
</protein>
<proteinExistence type="predicted"/>
<accession>A0A899NES1</accession>
<gene>
    <name evidence="1" type="ORF">EKPLLCFL_00209</name>
</gene>
<reference evidence="1" key="1">
    <citation type="submission" date="2020-07" db="EMBL/GenBank/DDBJ databases">
        <title>Persistence and transmission of plasmid-borne blaNDM genes carried by diverse species of Enterobacterium in a Chinese goose farm.</title>
        <authorList>
            <person name="Fang L.-X."/>
            <person name="Cen D.-J."/>
        </authorList>
    </citation>
    <scope>NUCLEOTIDE SEQUENCE</scope>
    <source>
        <strain evidence="1">M2</strain>
        <plasmid evidence="1">pM2-1</plasmid>
    </source>
</reference>
<sequence length="35" mass="3969">MVMGRRQVTKLGLKKKEADSEGYEVSIAIFILLLM</sequence>